<sequence>MWLLYTGRSGVLGWTGVDTEYGGERAAEILMSVVHNKEAVTKRSRGLLVNADDGYGCRISDRLRGDDDYVPVKSEGDGDDDDGDYDYAPAA</sequence>
<gene>
    <name evidence="2" type="ORF">E3N88_05955</name>
</gene>
<feature type="region of interest" description="Disordered" evidence="1">
    <location>
        <begin position="65"/>
        <end position="91"/>
    </location>
</feature>
<keyword evidence="3" id="KW-1185">Reference proteome</keyword>
<proteinExistence type="predicted"/>
<reference evidence="2 3" key="1">
    <citation type="submission" date="2019-05" db="EMBL/GenBank/DDBJ databases">
        <title>Mikania micrantha, genome provides insights into the molecular mechanism of rapid growth.</title>
        <authorList>
            <person name="Liu B."/>
        </authorList>
    </citation>
    <scope>NUCLEOTIDE SEQUENCE [LARGE SCALE GENOMIC DNA]</scope>
    <source>
        <strain evidence="2">NLD-2019</strain>
        <tissue evidence="2">Leaf</tissue>
    </source>
</reference>
<dbReference type="AlphaFoldDB" id="A0A5N6PQC0"/>
<name>A0A5N6PQC0_9ASTR</name>
<evidence type="ECO:0000256" key="1">
    <source>
        <dbReference type="SAM" id="MobiDB-lite"/>
    </source>
</evidence>
<evidence type="ECO:0000313" key="3">
    <source>
        <dbReference type="Proteomes" id="UP000326396"/>
    </source>
</evidence>
<dbReference type="Proteomes" id="UP000326396">
    <property type="component" value="Linkage Group LG11"/>
</dbReference>
<dbReference type="EMBL" id="SZYD01000003">
    <property type="protein sequence ID" value="KAD6795059.1"/>
    <property type="molecule type" value="Genomic_DNA"/>
</dbReference>
<protein>
    <submittedName>
        <fullName evidence="2">Uncharacterized protein</fullName>
    </submittedName>
</protein>
<accession>A0A5N6PQC0</accession>
<organism evidence="2 3">
    <name type="scientific">Mikania micrantha</name>
    <name type="common">bitter vine</name>
    <dbReference type="NCBI Taxonomy" id="192012"/>
    <lineage>
        <taxon>Eukaryota</taxon>
        <taxon>Viridiplantae</taxon>
        <taxon>Streptophyta</taxon>
        <taxon>Embryophyta</taxon>
        <taxon>Tracheophyta</taxon>
        <taxon>Spermatophyta</taxon>
        <taxon>Magnoliopsida</taxon>
        <taxon>eudicotyledons</taxon>
        <taxon>Gunneridae</taxon>
        <taxon>Pentapetalae</taxon>
        <taxon>asterids</taxon>
        <taxon>campanulids</taxon>
        <taxon>Asterales</taxon>
        <taxon>Asteraceae</taxon>
        <taxon>Asteroideae</taxon>
        <taxon>Heliantheae alliance</taxon>
        <taxon>Eupatorieae</taxon>
        <taxon>Mikania</taxon>
    </lineage>
</organism>
<comment type="caution">
    <text evidence="2">The sequence shown here is derived from an EMBL/GenBank/DDBJ whole genome shotgun (WGS) entry which is preliminary data.</text>
</comment>
<evidence type="ECO:0000313" key="2">
    <source>
        <dbReference type="EMBL" id="KAD6795059.1"/>
    </source>
</evidence>